<dbReference type="Gene3D" id="1.10.150.60">
    <property type="entry name" value="ARID DNA-binding domain"/>
    <property type="match status" value="1"/>
</dbReference>
<dbReference type="SUPFAM" id="SSF46774">
    <property type="entry name" value="ARID-like"/>
    <property type="match status" value="1"/>
</dbReference>
<dbReference type="AlphaFoldDB" id="A0AAE0BWV2"/>
<evidence type="ECO:0000256" key="1">
    <source>
        <dbReference type="SAM" id="MobiDB-lite"/>
    </source>
</evidence>
<feature type="region of interest" description="Disordered" evidence="1">
    <location>
        <begin position="267"/>
        <end position="297"/>
    </location>
</feature>
<organism evidence="3 4">
    <name type="scientific">Cymbomonas tetramitiformis</name>
    <dbReference type="NCBI Taxonomy" id="36881"/>
    <lineage>
        <taxon>Eukaryota</taxon>
        <taxon>Viridiplantae</taxon>
        <taxon>Chlorophyta</taxon>
        <taxon>Pyramimonadophyceae</taxon>
        <taxon>Pyramimonadales</taxon>
        <taxon>Pyramimonadaceae</taxon>
        <taxon>Cymbomonas</taxon>
    </lineage>
</organism>
<dbReference type="SMART" id="SM00501">
    <property type="entry name" value="BRIGHT"/>
    <property type="match status" value="1"/>
</dbReference>
<protein>
    <recommendedName>
        <fullName evidence="2">ARID domain-containing protein</fullName>
    </recommendedName>
</protein>
<dbReference type="InterPro" id="IPR036431">
    <property type="entry name" value="ARID_dom_sf"/>
</dbReference>
<dbReference type="GO" id="GO:0003677">
    <property type="term" value="F:DNA binding"/>
    <property type="evidence" value="ECO:0007669"/>
    <property type="project" value="InterPro"/>
</dbReference>
<dbReference type="InterPro" id="IPR001606">
    <property type="entry name" value="ARID_dom"/>
</dbReference>
<comment type="caution">
    <text evidence="3">The sequence shown here is derived from an EMBL/GenBank/DDBJ whole genome shotgun (WGS) entry which is preliminary data.</text>
</comment>
<reference evidence="3 4" key="1">
    <citation type="journal article" date="2015" name="Genome Biol. Evol.">
        <title>Comparative Genomics of a Bacterivorous Green Alga Reveals Evolutionary Causalities and Consequences of Phago-Mixotrophic Mode of Nutrition.</title>
        <authorList>
            <person name="Burns J.A."/>
            <person name="Paasch A."/>
            <person name="Narechania A."/>
            <person name="Kim E."/>
        </authorList>
    </citation>
    <scope>NUCLEOTIDE SEQUENCE [LARGE SCALE GENOMIC DNA]</scope>
    <source>
        <strain evidence="3 4">PLY_AMNH</strain>
    </source>
</reference>
<keyword evidence="4" id="KW-1185">Reference proteome</keyword>
<dbReference type="CDD" id="cd16872">
    <property type="entry name" value="ARID_HMGB9-like"/>
    <property type="match status" value="1"/>
</dbReference>
<gene>
    <name evidence="3" type="ORF">CYMTET_46789</name>
</gene>
<dbReference type="Pfam" id="PF01388">
    <property type="entry name" value="ARID"/>
    <property type="match status" value="1"/>
</dbReference>
<dbReference type="Proteomes" id="UP001190700">
    <property type="component" value="Unassembled WGS sequence"/>
</dbReference>
<dbReference type="PANTHER" id="PTHR46691">
    <property type="entry name" value="HIGH MOBILITY GROUP B PROTEIN 9"/>
    <property type="match status" value="1"/>
</dbReference>
<dbReference type="EMBL" id="LGRX02032766">
    <property type="protein sequence ID" value="KAK3243569.1"/>
    <property type="molecule type" value="Genomic_DNA"/>
</dbReference>
<evidence type="ECO:0000259" key="2">
    <source>
        <dbReference type="PROSITE" id="PS51011"/>
    </source>
</evidence>
<dbReference type="InterPro" id="IPR045303">
    <property type="entry name" value="ARID_HMGB9-like"/>
</dbReference>
<sequence>MEETADTLMDQVPDAEEVPGEEPGNTSEHEPEVQRGTAAATYPVPLSTHEEVFASRDIFIDTLQKFHLSFFGTPLGRVPQVAGKELDLHVLYTQVTEKGGLDEVIKEKRWKEISSAFNFPATCTSGSFTLRKYYAKLLHDYEQVYYFRKEGAPVPPPVFAVLATGKGSDVGTPVEVKQPKKKQKKSHPTETPTQPLPMPQLPDISALVGSTVSGSVDSAFEFGYFITVNVNGQDYKGVLYQSPEARGEPLINPTFFPSISAALGADGNPMTPASIGHKKKKKGDAKPKDPNAPKPNKTAFNYFRYRTPHSCLLGVLLVLHVRESRAVDALAAIGRALNEAREEARFAEG</sequence>
<accession>A0AAE0BWV2</accession>
<dbReference type="PROSITE" id="PS51011">
    <property type="entry name" value="ARID"/>
    <property type="match status" value="1"/>
</dbReference>
<evidence type="ECO:0000313" key="4">
    <source>
        <dbReference type="Proteomes" id="UP001190700"/>
    </source>
</evidence>
<evidence type="ECO:0000313" key="3">
    <source>
        <dbReference type="EMBL" id="KAK3243569.1"/>
    </source>
</evidence>
<feature type="domain" description="ARID" evidence="2">
    <location>
        <begin position="53"/>
        <end position="146"/>
    </location>
</feature>
<dbReference type="PANTHER" id="PTHR46691:SF1">
    <property type="entry name" value="AT-RICH INTERACTIVE DOMAIN-CONTAINING PROTEIN 2"/>
    <property type="match status" value="1"/>
</dbReference>
<name>A0AAE0BWV2_9CHLO</name>
<feature type="region of interest" description="Disordered" evidence="1">
    <location>
        <begin position="170"/>
        <end position="202"/>
    </location>
</feature>
<dbReference type="SMART" id="SM01014">
    <property type="entry name" value="ARID"/>
    <property type="match status" value="1"/>
</dbReference>
<feature type="region of interest" description="Disordered" evidence="1">
    <location>
        <begin position="1"/>
        <end position="37"/>
    </location>
</feature>
<proteinExistence type="predicted"/>